<evidence type="ECO:0000313" key="13">
    <source>
        <dbReference type="Proteomes" id="UP000095285"/>
    </source>
</evidence>
<dbReference type="PRINTS" id="PR00398">
    <property type="entry name" value="STRDHORMONER"/>
</dbReference>
<comment type="subcellular location">
    <subcellularLocation>
        <location evidence="1">Nucleus</location>
    </subcellularLocation>
</comment>
<evidence type="ECO:0000256" key="1">
    <source>
        <dbReference type="ARBA" id="ARBA00004123"/>
    </source>
</evidence>
<dbReference type="SUPFAM" id="SSF48508">
    <property type="entry name" value="Nuclear receptor ligand-binding domain"/>
    <property type="match status" value="1"/>
</dbReference>
<dbReference type="InterPro" id="IPR001723">
    <property type="entry name" value="Nuclear_hrmn_rcpt"/>
</dbReference>
<comment type="similarity">
    <text evidence="2">Belongs to the nuclear hormone receptor family.</text>
</comment>
<keyword evidence="3" id="KW-0479">Metal-binding</keyword>
<evidence type="ECO:0000256" key="9">
    <source>
        <dbReference type="ARBA" id="ARBA00023170"/>
    </source>
</evidence>
<dbReference type="eggNOG" id="KOG3575">
    <property type="taxonomic scope" value="Eukaryota"/>
</dbReference>
<keyword evidence="4" id="KW-0863">Zinc-finger</keyword>
<reference evidence="14" key="2">
    <citation type="submission" date="2016-11" db="UniProtKB">
        <authorList>
            <consortium name="WormBaseParasite"/>
        </authorList>
    </citation>
    <scope>IDENTIFICATION</scope>
</reference>
<dbReference type="AlphaFoldDB" id="A0A1I7VM13"/>
<dbReference type="Pfam" id="PF00105">
    <property type="entry name" value="zf-C4"/>
    <property type="match status" value="2"/>
</dbReference>
<dbReference type="InterPro" id="IPR013088">
    <property type="entry name" value="Znf_NHR/GATA"/>
</dbReference>
<dbReference type="InterPro" id="IPR000536">
    <property type="entry name" value="Nucl_hrmn_rcpt_lig-bd"/>
</dbReference>
<dbReference type="InterPro" id="IPR035500">
    <property type="entry name" value="NHR-like_dom_sf"/>
</dbReference>
<feature type="domain" description="NR LBD" evidence="12">
    <location>
        <begin position="216"/>
        <end position="465"/>
    </location>
</feature>
<keyword evidence="9" id="KW-0675">Receptor</keyword>
<accession>A0A1I7VM13</accession>
<keyword evidence="10" id="KW-0539">Nucleus</keyword>
<dbReference type="STRING" id="7209.A0A1I7VM13"/>
<dbReference type="GO" id="GO:0003700">
    <property type="term" value="F:DNA-binding transcription factor activity"/>
    <property type="evidence" value="ECO:0007669"/>
    <property type="project" value="InterPro"/>
</dbReference>
<organism evidence="13 14">
    <name type="scientific">Loa loa</name>
    <name type="common">Eye worm</name>
    <name type="synonym">Filaria loa</name>
    <dbReference type="NCBI Taxonomy" id="7209"/>
    <lineage>
        <taxon>Eukaryota</taxon>
        <taxon>Metazoa</taxon>
        <taxon>Ecdysozoa</taxon>
        <taxon>Nematoda</taxon>
        <taxon>Chromadorea</taxon>
        <taxon>Rhabditida</taxon>
        <taxon>Spirurina</taxon>
        <taxon>Spiruromorpha</taxon>
        <taxon>Filarioidea</taxon>
        <taxon>Onchocercidae</taxon>
        <taxon>Loa</taxon>
    </lineage>
</organism>
<reference evidence="13" key="1">
    <citation type="submission" date="2012-04" db="EMBL/GenBank/DDBJ databases">
        <title>The Genome Sequence of Loa loa.</title>
        <authorList>
            <consortium name="The Broad Institute Genome Sequencing Platform"/>
            <consortium name="Broad Institute Genome Sequencing Center for Infectious Disease"/>
            <person name="Nutman T.B."/>
            <person name="Fink D.L."/>
            <person name="Russ C."/>
            <person name="Young S."/>
            <person name="Zeng Q."/>
            <person name="Gargeya S."/>
            <person name="Alvarado L."/>
            <person name="Berlin A."/>
            <person name="Chapman S.B."/>
            <person name="Chen Z."/>
            <person name="Freedman E."/>
            <person name="Gellesch M."/>
            <person name="Goldberg J."/>
            <person name="Griggs A."/>
            <person name="Gujja S."/>
            <person name="Heilman E.R."/>
            <person name="Heiman D."/>
            <person name="Howarth C."/>
            <person name="Mehta T."/>
            <person name="Neiman D."/>
            <person name="Pearson M."/>
            <person name="Roberts A."/>
            <person name="Saif S."/>
            <person name="Shea T."/>
            <person name="Shenoy N."/>
            <person name="Sisk P."/>
            <person name="Stolte C."/>
            <person name="Sykes S."/>
            <person name="White J."/>
            <person name="Yandava C."/>
            <person name="Haas B."/>
            <person name="Henn M.R."/>
            <person name="Nusbaum C."/>
            <person name="Birren B."/>
        </authorList>
    </citation>
    <scope>NUCLEOTIDE SEQUENCE [LARGE SCALE GENOMIC DNA]</scope>
</reference>
<evidence type="ECO:0000256" key="2">
    <source>
        <dbReference type="ARBA" id="ARBA00005993"/>
    </source>
</evidence>
<dbReference type="PROSITE" id="PS51030">
    <property type="entry name" value="NUCLEAR_REC_DBD_2"/>
    <property type="match status" value="1"/>
</dbReference>
<sequence>MCPSINRQAPVIGKCVICGEDSTGKHYGVIACLGCKTFFRSRDSESFMGETGTLETENGRLSKVKNVRLRANTEADHSVIAEEIIEELQVNYSMAVRHFKLIKKVKKLKAVVHRQDIKCKRSECCEVDKETRKACRACRYKKCLKMGMTKEALQPRRDLIGCRRYRQPDYQQNFIASSSVTHNLQSPPVDMRLLELISELTFVDKEIRERKFCLMRAKNEARRLAQMVKQNNQQVISRFMIMATDIASVTHTELLLMLEWAKTVPCFSKLPFADKLSLLKSFAVHYLILEFGYYTAQLGIEDVWLISNGTCMPRNVDKLPQDMKESIPADRKWRQEKLYKQMTDICIDEVAVPLRRLKLMPEELVTLKIILLFRYVSRSHENEESEISEESSARIIECRDRVIAALFAFYRFIDFPNYAERFGNVILAISGIISAASATIESYQVMRLFKIVVFDHISEQLLFNITQTL</sequence>
<keyword evidence="8" id="KW-0804">Transcription</keyword>
<dbReference type="SMART" id="SM00399">
    <property type="entry name" value="ZnF_C4"/>
    <property type="match status" value="1"/>
</dbReference>
<keyword evidence="7" id="KW-0238">DNA-binding</keyword>
<dbReference type="CDD" id="cd06960">
    <property type="entry name" value="NR_DBD_HNF4A"/>
    <property type="match status" value="1"/>
</dbReference>
<evidence type="ECO:0000256" key="5">
    <source>
        <dbReference type="ARBA" id="ARBA00022833"/>
    </source>
</evidence>
<evidence type="ECO:0000259" key="12">
    <source>
        <dbReference type="PROSITE" id="PS51843"/>
    </source>
</evidence>
<evidence type="ECO:0000256" key="10">
    <source>
        <dbReference type="ARBA" id="ARBA00023242"/>
    </source>
</evidence>
<evidence type="ECO:0000313" key="14">
    <source>
        <dbReference type="WBParaSite" id="EN70_406"/>
    </source>
</evidence>
<evidence type="ECO:0000259" key="11">
    <source>
        <dbReference type="PROSITE" id="PS51030"/>
    </source>
</evidence>
<dbReference type="InterPro" id="IPR049636">
    <property type="entry name" value="HNF4-like_DBD"/>
</dbReference>
<dbReference type="PROSITE" id="PS51843">
    <property type="entry name" value="NR_LBD"/>
    <property type="match status" value="1"/>
</dbReference>
<dbReference type="InterPro" id="IPR001628">
    <property type="entry name" value="Znf_hrmn_rcpt"/>
</dbReference>
<dbReference type="Gene3D" id="3.30.50.10">
    <property type="entry name" value="Erythroid Transcription Factor GATA-1, subunit A"/>
    <property type="match status" value="1"/>
</dbReference>
<evidence type="ECO:0000256" key="6">
    <source>
        <dbReference type="ARBA" id="ARBA00023015"/>
    </source>
</evidence>
<dbReference type="GO" id="GO:0005634">
    <property type="term" value="C:nucleus"/>
    <property type="evidence" value="ECO:0007669"/>
    <property type="project" value="UniProtKB-SubCell"/>
</dbReference>
<evidence type="ECO:0000256" key="8">
    <source>
        <dbReference type="ARBA" id="ARBA00023163"/>
    </source>
</evidence>
<name>A0A1I7VM13_LOALO</name>
<dbReference type="PANTHER" id="PTHR46587:SF7">
    <property type="entry name" value="NUCLEAR HORMONE RECEPTOR FAMILY MEMBER NHR-19"/>
    <property type="match status" value="1"/>
</dbReference>
<keyword evidence="5" id="KW-0862">Zinc</keyword>
<feature type="domain" description="Nuclear receptor" evidence="11">
    <location>
        <begin position="12"/>
        <end position="155"/>
    </location>
</feature>
<protein>
    <submittedName>
        <fullName evidence="14">Nuclear receptor</fullName>
    </submittedName>
</protein>
<dbReference type="Gene3D" id="1.10.565.10">
    <property type="entry name" value="Retinoid X Receptor"/>
    <property type="match status" value="1"/>
</dbReference>
<dbReference type="SMART" id="SM00430">
    <property type="entry name" value="HOLI"/>
    <property type="match status" value="1"/>
</dbReference>
<dbReference type="GO" id="GO:0000978">
    <property type="term" value="F:RNA polymerase II cis-regulatory region sequence-specific DNA binding"/>
    <property type="evidence" value="ECO:0007669"/>
    <property type="project" value="InterPro"/>
</dbReference>
<keyword evidence="13" id="KW-1185">Reference proteome</keyword>
<evidence type="ECO:0000256" key="7">
    <source>
        <dbReference type="ARBA" id="ARBA00023125"/>
    </source>
</evidence>
<dbReference type="SUPFAM" id="SSF57716">
    <property type="entry name" value="Glucocorticoid receptor-like (DNA-binding domain)"/>
    <property type="match status" value="2"/>
</dbReference>
<evidence type="ECO:0000256" key="4">
    <source>
        <dbReference type="ARBA" id="ARBA00022771"/>
    </source>
</evidence>
<dbReference type="WBParaSite" id="EN70_406">
    <property type="protein sequence ID" value="EN70_406"/>
    <property type="gene ID" value="EN70_406"/>
</dbReference>
<proteinExistence type="inferred from homology"/>
<keyword evidence="6" id="KW-0805">Transcription regulation</keyword>
<dbReference type="Proteomes" id="UP000095285">
    <property type="component" value="Unassembled WGS sequence"/>
</dbReference>
<evidence type="ECO:0000256" key="3">
    <source>
        <dbReference type="ARBA" id="ARBA00022723"/>
    </source>
</evidence>
<dbReference type="PRINTS" id="PR00047">
    <property type="entry name" value="STROIDFINGER"/>
</dbReference>
<dbReference type="GO" id="GO:0008270">
    <property type="term" value="F:zinc ion binding"/>
    <property type="evidence" value="ECO:0007669"/>
    <property type="project" value="UniProtKB-KW"/>
</dbReference>
<dbReference type="Pfam" id="PF00104">
    <property type="entry name" value="Hormone_recep"/>
    <property type="match status" value="1"/>
</dbReference>
<dbReference type="PANTHER" id="PTHR46587">
    <property type="entry name" value="NUCLEAR HORMONE RECEPTOR FAMILY"/>
    <property type="match status" value="1"/>
</dbReference>